<accession>A0ABQ3PJI8</accession>
<evidence type="ECO:0000313" key="1">
    <source>
        <dbReference type="EMBL" id="GHI25178.1"/>
    </source>
</evidence>
<dbReference type="InterPro" id="IPR045677">
    <property type="entry name" value="DUF6197"/>
</dbReference>
<dbReference type="EMBL" id="BNDW01000068">
    <property type="protein sequence ID" value="GHI25178.1"/>
    <property type="molecule type" value="Genomic_DNA"/>
</dbReference>
<gene>
    <name evidence="1" type="ORF">Shyd_65490</name>
</gene>
<name>A0ABQ3PJI8_9ACTN</name>
<evidence type="ECO:0000313" key="2">
    <source>
        <dbReference type="Proteomes" id="UP001052739"/>
    </source>
</evidence>
<dbReference type="Pfam" id="PF19698">
    <property type="entry name" value="DUF6197"/>
    <property type="match status" value="1"/>
</dbReference>
<comment type="caution">
    <text evidence="1">The sequence shown here is derived from an EMBL/GenBank/DDBJ whole genome shotgun (WGS) entry which is preliminary data.</text>
</comment>
<keyword evidence="2" id="KW-1185">Reference proteome</keyword>
<proteinExistence type="predicted"/>
<dbReference type="RefSeq" id="WP_190222801.1">
    <property type="nucleotide sequence ID" value="NZ_BNBS01000020.1"/>
</dbReference>
<organism evidence="1 2">
    <name type="scientific">Streptomyces hydrogenans</name>
    <dbReference type="NCBI Taxonomy" id="1873719"/>
    <lineage>
        <taxon>Bacteria</taxon>
        <taxon>Bacillati</taxon>
        <taxon>Actinomycetota</taxon>
        <taxon>Actinomycetes</taxon>
        <taxon>Kitasatosporales</taxon>
        <taxon>Streptomycetaceae</taxon>
        <taxon>Streptomyces</taxon>
    </lineage>
</organism>
<dbReference type="Proteomes" id="UP001052739">
    <property type="component" value="Unassembled WGS sequence"/>
</dbReference>
<sequence length="125" mass="13455">MPEISKADVYRKAAEVIVRDGKTEGRLVEGTDRGTRDSEIIGRLVSGQGAVCAIGACARAEAELYGNLPVGEADLLYGRYSFGVDWDLGLGLKVYSIFAVNDDRHTSAEDIALLLKHRAEEIDGG</sequence>
<reference evidence="1" key="1">
    <citation type="submission" date="2024-05" db="EMBL/GenBank/DDBJ databases">
        <title>Whole genome shotgun sequence of Streptomyces hydrogenans NBRC 13475.</title>
        <authorList>
            <person name="Komaki H."/>
            <person name="Tamura T."/>
        </authorList>
    </citation>
    <scope>NUCLEOTIDE SEQUENCE</scope>
    <source>
        <strain evidence="1">NBRC 13475</strain>
    </source>
</reference>
<protein>
    <submittedName>
        <fullName evidence="1">Uncharacterized protein</fullName>
    </submittedName>
</protein>